<sequence length="97" mass="10728">MSIDTARNDELEHLQELERSERISDTRSGLLKHVAAGVRDLQEAAASLQQLRGSSVCDVEFGEGRDGRDVATFLDDSIRYARAAYAVVHAVIDRETP</sequence>
<dbReference type="AlphaFoldDB" id="A0AAJ1S8P6"/>
<evidence type="ECO:0000313" key="2">
    <source>
        <dbReference type="Proteomes" id="UP001229081"/>
    </source>
</evidence>
<reference evidence="1" key="1">
    <citation type="submission" date="2023-06" db="EMBL/GenBank/DDBJ databases">
        <title>Identification of two novel mycobacterium reveal diversities and complexities of Mycobacterium gordonae clade.</title>
        <authorList>
            <person name="Matsumoto Y."/>
            <person name="Nakamura S."/>
            <person name="Motooka D."/>
            <person name="Fukushima K."/>
        </authorList>
    </citation>
    <scope>NUCLEOTIDE SEQUENCE</scope>
    <source>
        <strain evidence="1">TY812</strain>
    </source>
</reference>
<name>A0AAJ1S8P6_9MYCO</name>
<gene>
    <name evidence="1" type="ORF">QXL92_31945</name>
</gene>
<proteinExistence type="predicted"/>
<dbReference type="EMBL" id="JAUFSA010000005">
    <property type="protein sequence ID" value="MDP7739348.1"/>
    <property type="molecule type" value="Genomic_DNA"/>
</dbReference>
<dbReference type="RefSeq" id="WP_306255850.1">
    <property type="nucleotide sequence ID" value="NZ_JAUFSA010000005.1"/>
</dbReference>
<comment type="caution">
    <text evidence="1">The sequence shown here is derived from an EMBL/GenBank/DDBJ whole genome shotgun (WGS) entry which is preliminary data.</text>
</comment>
<evidence type="ECO:0000313" key="1">
    <source>
        <dbReference type="EMBL" id="MDP7739348.1"/>
    </source>
</evidence>
<dbReference type="Proteomes" id="UP001229081">
    <property type="component" value="Unassembled WGS sequence"/>
</dbReference>
<protein>
    <submittedName>
        <fullName evidence="1">Uncharacterized protein</fullName>
    </submittedName>
</protein>
<organism evidence="1 2">
    <name type="scientific">Mycobacterium paragordonae</name>
    <dbReference type="NCBI Taxonomy" id="1389713"/>
    <lineage>
        <taxon>Bacteria</taxon>
        <taxon>Bacillati</taxon>
        <taxon>Actinomycetota</taxon>
        <taxon>Actinomycetes</taxon>
        <taxon>Mycobacteriales</taxon>
        <taxon>Mycobacteriaceae</taxon>
        <taxon>Mycobacterium</taxon>
    </lineage>
</organism>
<accession>A0AAJ1S8P6</accession>